<sequence length="72" mass="8516">MYGEEYEALFAAFGDMELAILAKIVFYEEPRSDSLDLLGTQEWGTEYPMEWQRQFVRSLRTMARKRLQAEDS</sequence>
<dbReference type="Proteomes" id="UP000677918">
    <property type="component" value="Unassembled WGS sequence"/>
</dbReference>
<evidence type="ECO:0000313" key="1">
    <source>
        <dbReference type="EMBL" id="GIQ71489.1"/>
    </source>
</evidence>
<organism evidence="1 2">
    <name type="scientific">Xylanibacillus composti</name>
    <dbReference type="NCBI Taxonomy" id="1572762"/>
    <lineage>
        <taxon>Bacteria</taxon>
        <taxon>Bacillati</taxon>
        <taxon>Bacillota</taxon>
        <taxon>Bacilli</taxon>
        <taxon>Bacillales</taxon>
        <taxon>Paenibacillaceae</taxon>
        <taxon>Xylanibacillus</taxon>
    </lineage>
</organism>
<comment type="caution">
    <text evidence="1">The sequence shown here is derived from an EMBL/GenBank/DDBJ whole genome shotgun (WGS) entry which is preliminary data.</text>
</comment>
<accession>A0A8J4H610</accession>
<keyword evidence="2" id="KW-1185">Reference proteome</keyword>
<name>A0A8J4H610_9BACL</name>
<dbReference type="RefSeq" id="WP_213414280.1">
    <property type="nucleotide sequence ID" value="NZ_BOVK01000096.1"/>
</dbReference>
<proteinExistence type="predicted"/>
<protein>
    <submittedName>
        <fullName evidence="1">Uncharacterized protein</fullName>
    </submittedName>
</protein>
<evidence type="ECO:0000313" key="2">
    <source>
        <dbReference type="Proteomes" id="UP000677918"/>
    </source>
</evidence>
<dbReference type="EMBL" id="BOVK01000096">
    <property type="protein sequence ID" value="GIQ71489.1"/>
    <property type="molecule type" value="Genomic_DNA"/>
</dbReference>
<dbReference type="AlphaFoldDB" id="A0A8J4H610"/>
<gene>
    <name evidence="1" type="ORF">XYCOK13_43130</name>
</gene>
<reference evidence="1" key="1">
    <citation type="submission" date="2021-04" db="EMBL/GenBank/DDBJ databases">
        <title>Draft genome sequence of Xylanibacillus composti strain K13.</title>
        <authorList>
            <person name="Uke A."/>
            <person name="Chhe C."/>
            <person name="Baramee S."/>
            <person name="Kosugi A."/>
        </authorList>
    </citation>
    <scope>NUCLEOTIDE SEQUENCE</scope>
    <source>
        <strain evidence="1">K13</strain>
    </source>
</reference>